<evidence type="ECO:0000256" key="1">
    <source>
        <dbReference type="SAM" id="Phobius"/>
    </source>
</evidence>
<feature type="transmembrane region" description="Helical" evidence="1">
    <location>
        <begin position="55"/>
        <end position="75"/>
    </location>
</feature>
<organism evidence="2 3">
    <name type="scientific">Gibberella nygamai</name>
    <name type="common">Bean root rot disease fungus</name>
    <name type="synonym">Fusarium nygamai</name>
    <dbReference type="NCBI Taxonomy" id="42673"/>
    <lineage>
        <taxon>Eukaryota</taxon>
        <taxon>Fungi</taxon>
        <taxon>Dikarya</taxon>
        <taxon>Ascomycota</taxon>
        <taxon>Pezizomycotina</taxon>
        <taxon>Sordariomycetes</taxon>
        <taxon>Hypocreomycetidae</taxon>
        <taxon>Hypocreales</taxon>
        <taxon>Nectriaceae</taxon>
        <taxon>Fusarium</taxon>
        <taxon>Fusarium fujikuroi species complex</taxon>
    </lineage>
</organism>
<dbReference type="Proteomes" id="UP000236664">
    <property type="component" value="Unassembled WGS sequence"/>
</dbReference>
<keyword evidence="3" id="KW-1185">Reference proteome</keyword>
<protein>
    <submittedName>
        <fullName evidence="2">Uncharacterized protein</fullName>
    </submittedName>
</protein>
<sequence>MSPTITTRLSTSASQAARRYISSSTTMKSAVAPSVRKSTSLVEKWRNASPQNRRYVLAGLAVVPSVDVYLLYTYWPTIRAWFGGEKIVGN</sequence>
<dbReference type="AlphaFoldDB" id="A0A2K0WEX9"/>
<evidence type="ECO:0000313" key="2">
    <source>
        <dbReference type="EMBL" id="PNP80827.1"/>
    </source>
</evidence>
<keyword evidence="1" id="KW-0472">Membrane</keyword>
<reference evidence="2 3" key="1">
    <citation type="submission" date="2017-06" db="EMBL/GenBank/DDBJ databases">
        <title>Genome of Fusarium nygamai isolate CS10214.</title>
        <authorList>
            <person name="Gardiner D.M."/>
            <person name="Obanor F."/>
            <person name="Kazan K."/>
        </authorList>
    </citation>
    <scope>NUCLEOTIDE SEQUENCE [LARGE SCALE GENOMIC DNA]</scope>
    <source>
        <strain evidence="2 3">CS10214</strain>
    </source>
</reference>
<name>A0A2K0WEX9_GIBNY</name>
<dbReference type="OrthoDB" id="5010524at2759"/>
<accession>A0A2K0WEX9</accession>
<evidence type="ECO:0000313" key="3">
    <source>
        <dbReference type="Proteomes" id="UP000236664"/>
    </source>
</evidence>
<gene>
    <name evidence="2" type="ORF">FNYG_05799</name>
</gene>
<comment type="caution">
    <text evidence="2">The sequence shown here is derived from an EMBL/GenBank/DDBJ whole genome shotgun (WGS) entry which is preliminary data.</text>
</comment>
<keyword evidence="1" id="KW-0812">Transmembrane</keyword>
<dbReference type="EMBL" id="MTQA01000075">
    <property type="protein sequence ID" value="PNP80827.1"/>
    <property type="molecule type" value="Genomic_DNA"/>
</dbReference>
<keyword evidence="1" id="KW-1133">Transmembrane helix</keyword>
<proteinExistence type="predicted"/>